<evidence type="ECO:0000256" key="2">
    <source>
        <dbReference type="ARBA" id="ARBA00001326"/>
    </source>
</evidence>
<dbReference type="GeneID" id="111357928"/>
<dbReference type="CDD" id="cd01650">
    <property type="entry name" value="RT_nLTR_like"/>
    <property type="match status" value="1"/>
</dbReference>
<reference evidence="19" key="1">
    <citation type="submission" date="2025-08" db="UniProtKB">
        <authorList>
            <consortium name="RefSeq"/>
        </authorList>
    </citation>
    <scope>IDENTIFICATION</scope>
    <source>
        <strain evidence="19">Ishihara</strain>
        <tissue evidence="19">Whole body</tissue>
    </source>
</reference>
<dbReference type="GO" id="GO:0016791">
    <property type="term" value="F:phosphatase activity"/>
    <property type="evidence" value="ECO:0007669"/>
    <property type="project" value="TreeGrafter"/>
</dbReference>
<evidence type="ECO:0000256" key="11">
    <source>
        <dbReference type="ARBA" id="ARBA00030066"/>
    </source>
</evidence>
<keyword evidence="8" id="KW-0479">Metal-binding</keyword>
<gene>
    <name evidence="19" type="primary">LOC111357928</name>
</gene>
<accession>A0A9J7EH80</accession>
<keyword evidence="10" id="KW-0464">Manganese</keyword>
<feature type="compositionally biased region" description="Basic and acidic residues" evidence="16">
    <location>
        <begin position="615"/>
        <end position="652"/>
    </location>
</feature>
<dbReference type="Pfam" id="PF01937">
    <property type="entry name" value="ARMT1-like_dom"/>
    <property type="match status" value="2"/>
</dbReference>
<comment type="cofactor">
    <cofactor evidence="4">
        <name>Ni(2+)</name>
        <dbReference type="ChEBI" id="CHEBI:49786"/>
    </cofactor>
</comment>
<evidence type="ECO:0000313" key="19">
    <source>
        <dbReference type="RefSeq" id="XP_022828492.1"/>
    </source>
</evidence>
<comment type="catalytic activity">
    <reaction evidence="2">
        <text>beta-D-fructose 1-phosphate + H2O = D-fructose + phosphate</text>
        <dbReference type="Rhea" id="RHEA:35603"/>
        <dbReference type="ChEBI" id="CHEBI:15377"/>
        <dbReference type="ChEBI" id="CHEBI:37721"/>
        <dbReference type="ChEBI" id="CHEBI:43474"/>
        <dbReference type="ChEBI" id="CHEBI:138881"/>
    </reaction>
</comment>
<comment type="similarity">
    <text evidence="5">Belongs to the damage-control phosphatase family. Sugar phosphate phosphatase III subfamily.</text>
</comment>
<dbReference type="AlphaFoldDB" id="A0A9J7EH80"/>
<evidence type="ECO:0000256" key="3">
    <source>
        <dbReference type="ARBA" id="ARBA00001936"/>
    </source>
</evidence>
<dbReference type="GO" id="GO:0005634">
    <property type="term" value="C:nucleus"/>
    <property type="evidence" value="ECO:0007669"/>
    <property type="project" value="TreeGrafter"/>
</dbReference>
<evidence type="ECO:0000259" key="17">
    <source>
        <dbReference type="PROSITE" id="PS50878"/>
    </source>
</evidence>
<feature type="region of interest" description="Disordered" evidence="16">
    <location>
        <begin position="288"/>
        <end position="316"/>
    </location>
</feature>
<organism evidence="18 19">
    <name type="scientific">Spodoptera litura</name>
    <name type="common">Asian cotton leafworm</name>
    <dbReference type="NCBI Taxonomy" id="69820"/>
    <lineage>
        <taxon>Eukaryota</taxon>
        <taxon>Metazoa</taxon>
        <taxon>Ecdysozoa</taxon>
        <taxon>Arthropoda</taxon>
        <taxon>Hexapoda</taxon>
        <taxon>Insecta</taxon>
        <taxon>Pterygota</taxon>
        <taxon>Neoptera</taxon>
        <taxon>Endopterygota</taxon>
        <taxon>Lepidoptera</taxon>
        <taxon>Glossata</taxon>
        <taxon>Ditrysia</taxon>
        <taxon>Noctuoidea</taxon>
        <taxon>Noctuidae</taxon>
        <taxon>Amphipyrinae</taxon>
        <taxon>Spodoptera</taxon>
    </lineage>
</organism>
<dbReference type="PROSITE" id="PS50878">
    <property type="entry name" value="RT_POL"/>
    <property type="match status" value="1"/>
</dbReference>
<dbReference type="GO" id="GO:0071897">
    <property type="term" value="P:DNA biosynthetic process"/>
    <property type="evidence" value="ECO:0007669"/>
    <property type="project" value="UniProtKB-ARBA"/>
</dbReference>
<evidence type="ECO:0000256" key="10">
    <source>
        <dbReference type="ARBA" id="ARBA00023211"/>
    </source>
</evidence>
<keyword evidence="18" id="KW-1185">Reference proteome</keyword>
<dbReference type="InterPro" id="IPR000477">
    <property type="entry name" value="RT_dom"/>
</dbReference>
<evidence type="ECO:0000256" key="13">
    <source>
        <dbReference type="ARBA" id="ARBA00032801"/>
    </source>
</evidence>
<comment type="catalytic activity">
    <reaction evidence="15">
        <text>beta-D-fructose 6-phosphate = dihydroxyacetone + D-glyceraldehyde 3-phosphate</text>
        <dbReference type="Rhea" id="RHEA:28002"/>
        <dbReference type="ChEBI" id="CHEBI:16016"/>
        <dbReference type="ChEBI" id="CHEBI:57634"/>
        <dbReference type="ChEBI" id="CHEBI:59776"/>
    </reaction>
</comment>
<evidence type="ECO:0000256" key="16">
    <source>
        <dbReference type="SAM" id="MobiDB-lite"/>
    </source>
</evidence>
<dbReference type="OrthoDB" id="541375at2759"/>
<comment type="cofactor">
    <cofactor evidence="3">
        <name>Mn(2+)</name>
        <dbReference type="ChEBI" id="CHEBI:29035"/>
    </cofactor>
</comment>
<evidence type="ECO:0000256" key="4">
    <source>
        <dbReference type="ARBA" id="ARBA00001967"/>
    </source>
</evidence>
<dbReference type="InterPro" id="IPR043502">
    <property type="entry name" value="DNA/RNA_pol_sf"/>
</dbReference>
<evidence type="ECO:0000256" key="9">
    <source>
        <dbReference type="ARBA" id="ARBA00022801"/>
    </source>
</evidence>
<dbReference type="Proteomes" id="UP000301870">
    <property type="component" value="Chromosome 26"/>
</dbReference>
<dbReference type="GO" id="GO:0046872">
    <property type="term" value="F:metal ion binding"/>
    <property type="evidence" value="ECO:0007669"/>
    <property type="project" value="UniProtKB-KW"/>
</dbReference>
<evidence type="ECO:0000256" key="12">
    <source>
        <dbReference type="ARBA" id="ARBA00030842"/>
    </source>
</evidence>
<feature type="region of interest" description="Disordered" evidence="16">
    <location>
        <begin position="610"/>
        <end position="656"/>
    </location>
</feature>
<comment type="catalytic activity">
    <reaction evidence="1">
        <text>L-glutamyl-[protein] + S-adenosyl-L-methionine = [protein]-L-glutamate 5-O-methyl ester + S-adenosyl-L-homocysteine</text>
        <dbReference type="Rhea" id="RHEA:24452"/>
        <dbReference type="Rhea" id="RHEA-COMP:10208"/>
        <dbReference type="Rhea" id="RHEA-COMP:10311"/>
        <dbReference type="ChEBI" id="CHEBI:29973"/>
        <dbReference type="ChEBI" id="CHEBI:57856"/>
        <dbReference type="ChEBI" id="CHEBI:59789"/>
        <dbReference type="ChEBI" id="CHEBI:82795"/>
    </reaction>
</comment>
<dbReference type="SUPFAM" id="SSF56672">
    <property type="entry name" value="DNA/RNA polymerases"/>
    <property type="match status" value="1"/>
</dbReference>
<dbReference type="Pfam" id="PF00078">
    <property type="entry name" value="RVT_1"/>
    <property type="match status" value="1"/>
</dbReference>
<evidence type="ECO:0000256" key="15">
    <source>
        <dbReference type="ARBA" id="ARBA00048809"/>
    </source>
</evidence>
<dbReference type="KEGG" id="sliu:111357928"/>
<dbReference type="Gene3D" id="1.20.930.60">
    <property type="match status" value="1"/>
</dbReference>
<dbReference type="PANTHER" id="PTHR12260:SF6">
    <property type="entry name" value="DAMAGE-CONTROL PHOSPHATASE ARMT1"/>
    <property type="match status" value="1"/>
</dbReference>
<feature type="region of interest" description="Disordered" evidence="16">
    <location>
        <begin position="1"/>
        <end position="59"/>
    </location>
</feature>
<dbReference type="InterPro" id="IPR039763">
    <property type="entry name" value="ARMT1"/>
</dbReference>
<feature type="domain" description="Reverse transcriptase" evidence="17">
    <location>
        <begin position="328"/>
        <end position="582"/>
    </location>
</feature>
<evidence type="ECO:0000256" key="14">
    <source>
        <dbReference type="ARBA" id="ARBA00045980"/>
    </source>
</evidence>
<dbReference type="InterPro" id="IPR002791">
    <property type="entry name" value="ARMT1-like_metal-bd"/>
</dbReference>
<evidence type="ECO:0000313" key="18">
    <source>
        <dbReference type="Proteomes" id="UP000301870"/>
    </source>
</evidence>
<evidence type="ECO:0000256" key="5">
    <source>
        <dbReference type="ARBA" id="ARBA00009519"/>
    </source>
</evidence>
<comment type="function">
    <text evidence="14">Metal-dependent phosphatase that shows phosphatase activity against several substrates, including fructose-1-phosphate and fructose-6-phosphate. Its preference for fructose-1-phosphate, a strong glycating agent that causes DNA damage rather than a canonical yeast metabolite, suggests a damage-control function in hexose phosphate metabolism. Has also been shown to have O-methyltransferase activity that methylates glutamate residues of target proteins to form gamma-glutamyl methyl ester residues. Possibly methylates PCNA, suggesting it is involved in the DNA damage response.</text>
</comment>
<dbReference type="Gene3D" id="3.40.50.10880">
    <property type="entry name" value="Uncharacterised protein PF01937, DUF89, domain 3"/>
    <property type="match status" value="1"/>
</dbReference>
<protein>
    <recommendedName>
        <fullName evidence="6">Damage-control phosphatase ARMT1</fullName>
    </recommendedName>
    <alternativeName>
        <fullName evidence="13">Acidic residue methyltransferase 1</fullName>
    </alternativeName>
    <alternativeName>
        <fullName evidence="11">Protein-glutamate O-methyltransferase</fullName>
    </alternativeName>
    <alternativeName>
        <fullName evidence="12">Sugar phosphate phosphatase ARMT1</fullName>
    </alternativeName>
</protein>
<dbReference type="GO" id="GO:0006974">
    <property type="term" value="P:DNA damage response"/>
    <property type="evidence" value="ECO:0007669"/>
    <property type="project" value="TreeGrafter"/>
</dbReference>
<dbReference type="InterPro" id="IPR036075">
    <property type="entry name" value="ARMT-1-like_metal-bd_sf"/>
</dbReference>
<evidence type="ECO:0000256" key="1">
    <source>
        <dbReference type="ARBA" id="ARBA00000807"/>
    </source>
</evidence>
<keyword evidence="9" id="KW-0378">Hydrolase</keyword>
<dbReference type="PANTHER" id="PTHR12260">
    <property type="entry name" value="DAMAGE-CONTROL PHOSPHATASE ARMT1"/>
    <property type="match status" value="1"/>
</dbReference>
<sequence>MSSPVKGVSLPQSPVKGGTPIKVPGTPADLAQSKKSSRTSSPTRSTGEAQRFVHQNSDDEDYYTTPDFIYGGPFITVNRPSPFLDTGTPMNLPLQGTFKKSFAYFSLKDRIPVILTKIIDYLSRDGANIKSANGASEEDLNNFMQSVVKLKNDLVTNKDYDPFTLDTPNAKKWNIWIENQDNKKYFNNTWMFTECYLYRKLREGCELTKGLQNFDYFEEQKKSAFDNNVELMCIVADKMVNMVHKSEKDKRKADFVTLLKICLWANKCDLSLSLGSQVNLIQAAKDATEKLRLNPPPPPPPPKKGKKGGKPAKEAAPQAPLVISHDPFQMILDLKDKIWKSAYITPVHKKGSKNEVANYRPISKLCILAKVFERIVYDQVYAAVRSSFSPTQHGFLKGRSTVSNLILLNDYLTDSMDGGAQVDVIYTDYSKAFDRIDHNILKTKLYRIGICGDLLRWFASYLENRSQSVVVNNYISSWVKIPSGVPQGSLIGPLLFILYVNDIDLCFHSSNLLIFADDMKIYSKITSVEDMLALQDDLKRLDEYCQLNKLDLNPAKCSVITFSRKRFPMIHPYELKGQGLVFTFQNTTFKFKCSCHRLATLAGVPLCKQEAPPTEEGKEATPEKEAKEGKDKKEATPEKEGKEGKEKKEDAPKQIPCPAKMTVPQAVMFDIVCDNTGYELFADLCLAHFLVAQKIVQKVRFHVKDMPWFISDVTEKDFRYVVNACTNSNFSKEASSGATEGEGGAVKVIKADNLRTLGQQWNQYLTDGVFQIMAEEYWTYPHVYRDMKKYDPNLYRKLQYAVAILFKGDLNYRKLLGDRNCNPTTGFEAALQGFIPAPIIAIRTVKAELICGLPKGRWDQLTAADEKWMQTGDYGVIQYCPKGEALKVSDRPCMDYCQTCFGVICPEHTDI</sequence>
<keyword evidence="7" id="KW-0533">Nickel</keyword>
<evidence type="ECO:0000256" key="7">
    <source>
        <dbReference type="ARBA" id="ARBA00022596"/>
    </source>
</evidence>
<proteinExistence type="inferred from homology"/>
<evidence type="ECO:0000256" key="8">
    <source>
        <dbReference type="ARBA" id="ARBA00022723"/>
    </source>
</evidence>
<dbReference type="SUPFAM" id="SSF111321">
    <property type="entry name" value="AF1104-like"/>
    <property type="match status" value="2"/>
</dbReference>
<name>A0A9J7EH80_SPOLT</name>
<evidence type="ECO:0000256" key="6">
    <source>
        <dbReference type="ARBA" id="ARBA00017414"/>
    </source>
</evidence>
<dbReference type="RefSeq" id="XP_022828492.1">
    <property type="nucleotide sequence ID" value="XM_022972724.1"/>
</dbReference>